<dbReference type="RefSeq" id="WP_097898069.1">
    <property type="nucleotide sequence ID" value="NZ_NVOR01000013.1"/>
</dbReference>
<dbReference type="Proteomes" id="UP000221020">
    <property type="component" value="Unassembled WGS sequence"/>
</dbReference>
<sequence length="69" mass="7823">MKRFFQKLYEHIEITLLVCLSISFITGIYIMMIKVGGPATMDYVAQVIIGAIIIGDIIFLINDKQKEIS</sequence>
<dbReference type="AlphaFoldDB" id="A0AA91VEE8"/>
<proteinExistence type="predicted"/>
<evidence type="ECO:0000256" key="1">
    <source>
        <dbReference type="SAM" id="Phobius"/>
    </source>
</evidence>
<evidence type="ECO:0000259" key="2">
    <source>
        <dbReference type="PROSITE" id="PS50106"/>
    </source>
</evidence>
<comment type="caution">
    <text evidence="3">The sequence shown here is derived from an EMBL/GenBank/DDBJ whole genome shotgun (WGS) entry which is preliminary data.</text>
</comment>
<keyword evidence="1" id="KW-0812">Transmembrane</keyword>
<protein>
    <recommendedName>
        <fullName evidence="2">PDZ domain-containing protein</fullName>
    </recommendedName>
</protein>
<feature type="domain" description="PDZ" evidence="2">
    <location>
        <begin position="27"/>
        <end position="69"/>
    </location>
</feature>
<evidence type="ECO:0000313" key="3">
    <source>
        <dbReference type="EMBL" id="PED83685.1"/>
    </source>
</evidence>
<keyword evidence="1" id="KW-0472">Membrane</keyword>
<name>A0AA91VEE8_9BACI</name>
<reference evidence="3 4" key="1">
    <citation type="submission" date="2017-09" db="EMBL/GenBank/DDBJ databases">
        <title>Large-scale bioinformatics analysis of Bacillus genomes uncovers conserved roles of natural products in bacterial physiology.</title>
        <authorList>
            <consortium name="Agbiome Team Llc"/>
            <person name="Bleich R.M."/>
            <person name="Grubbs K.J."/>
            <person name="Santa Maria K.C."/>
            <person name="Allen S.E."/>
            <person name="Farag S."/>
            <person name="Shank E.A."/>
            <person name="Bowers A."/>
        </authorList>
    </citation>
    <scope>NUCLEOTIDE SEQUENCE [LARGE SCALE GENOMIC DNA]</scope>
    <source>
        <strain evidence="3 4">AFS092012</strain>
    </source>
</reference>
<dbReference type="InterPro" id="IPR001478">
    <property type="entry name" value="PDZ"/>
</dbReference>
<keyword evidence="1" id="KW-1133">Transmembrane helix</keyword>
<accession>A0AA91VEE8</accession>
<dbReference type="PROSITE" id="PS50106">
    <property type="entry name" value="PDZ"/>
    <property type="match status" value="1"/>
</dbReference>
<feature type="transmembrane region" description="Helical" evidence="1">
    <location>
        <begin position="43"/>
        <end position="61"/>
    </location>
</feature>
<feature type="transmembrane region" description="Helical" evidence="1">
    <location>
        <begin position="12"/>
        <end position="31"/>
    </location>
</feature>
<dbReference type="EMBL" id="NVOR01000013">
    <property type="protein sequence ID" value="PED83685.1"/>
    <property type="molecule type" value="Genomic_DNA"/>
</dbReference>
<gene>
    <name evidence="3" type="ORF">CON65_05535</name>
</gene>
<organism evidence="3 4">
    <name type="scientific">Bacillus pseudomycoides</name>
    <dbReference type="NCBI Taxonomy" id="64104"/>
    <lineage>
        <taxon>Bacteria</taxon>
        <taxon>Bacillati</taxon>
        <taxon>Bacillota</taxon>
        <taxon>Bacilli</taxon>
        <taxon>Bacillales</taxon>
        <taxon>Bacillaceae</taxon>
        <taxon>Bacillus</taxon>
        <taxon>Bacillus cereus group</taxon>
    </lineage>
</organism>
<evidence type="ECO:0000313" key="4">
    <source>
        <dbReference type="Proteomes" id="UP000221020"/>
    </source>
</evidence>